<dbReference type="Proteomes" id="UP000324800">
    <property type="component" value="Unassembled WGS sequence"/>
</dbReference>
<reference evidence="1 2" key="1">
    <citation type="submission" date="2019-03" db="EMBL/GenBank/DDBJ databases">
        <title>Single cell metagenomics reveals metabolic interactions within the superorganism composed of flagellate Streblomastix strix and complex community of Bacteroidetes bacteria on its surface.</title>
        <authorList>
            <person name="Treitli S.C."/>
            <person name="Kolisko M."/>
            <person name="Husnik F."/>
            <person name="Keeling P."/>
            <person name="Hampl V."/>
        </authorList>
    </citation>
    <scope>NUCLEOTIDE SEQUENCE [LARGE SCALE GENOMIC DNA]</scope>
    <source>
        <strain evidence="1">ST1C</strain>
    </source>
</reference>
<dbReference type="AlphaFoldDB" id="A0A5J4XB52"/>
<organism evidence="1 2">
    <name type="scientific">Streblomastix strix</name>
    <dbReference type="NCBI Taxonomy" id="222440"/>
    <lineage>
        <taxon>Eukaryota</taxon>
        <taxon>Metamonada</taxon>
        <taxon>Preaxostyla</taxon>
        <taxon>Oxymonadida</taxon>
        <taxon>Streblomastigidae</taxon>
        <taxon>Streblomastix</taxon>
    </lineage>
</organism>
<dbReference type="EMBL" id="SNRW01000067">
    <property type="protein sequence ID" value="KAA6403735.1"/>
    <property type="molecule type" value="Genomic_DNA"/>
</dbReference>
<protein>
    <submittedName>
        <fullName evidence="1">Uncharacterized protein</fullName>
    </submittedName>
</protein>
<proteinExistence type="predicted"/>
<name>A0A5J4XB52_9EUKA</name>
<gene>
    <name evidence="1" type="ORF">EZS28_000731</name>
</gene>
<evidence type="ECO:0000313" key="2">
    <source>
        <dbReference type="Proteomes" id="UP000324800"/>
    </source>
</evidence>
<evidence type="ECO:0000313" key="1">
    <source>
        <dbReference type="EMBL" id="KAA6403735.1"/>
    </source>
</evidence>
<accession>A0A5J4XB52</accession>
<comment type="caution">
    <text evidence="1">The sequence shown here is derived from an EMBL/GenBank/DDBJ whole genome shotgun (WGS) entry which is preliminary data.</text>
</comment>
<sequence length="359" mass="40385">MQTQTIVAQSFSTSKQKFFDQPLIQLTNDGAHCTGAPLAARGTATCSCVKTCKISWQIYTPAKTLTIKVNLVQSNGAEGLWNSPQTVIMESGEEETKQDYNFDEYIRFWLGFSTACGPSNQIVIYKDSQKLRDISIYAREQAIISSNSLTDQFTSNSVTVSPLETLSQDVSGQMFDCFVDQDVVNASSDLYHSLVIENQYIDDKNYPYGIEYLEIGGQLRPVSNLFYETTLYNGSNAIKVFYPNKFMLAWKFATEDSFMRGYNLSKLGVRTNIQVQIGFKSIDNICSDEPIRSALIDQIDLKYFKSTRYYPNVKNSKFTPLTYYLCDGIVRIMFDDNPDLQVLSLEVIGEIGGSAIRSG</sequence>